<protein>
    <submittedName>
        <fullName evidence="2">Virulence-associated protein E</fullName>
    </submittedName>
</protein>
<dbReference type="AlphaFoldDB" id="B6XJ64"/>
<evidence type="ECO:0000259" key="1">
    <source>
        <dbReference type="Pfam" id="PF05272"/>
    </source>
</evidence>
<dbReference type="GeneID" id="57293272"/>
<feature type="domain" description="Virulence-associated protein E-like" evidence="1">
    <location>
        <begin position="451"/>
        <end position="659"/>
    </location>
</feature>
<organism evidence="2 3">
    <name type="scientific">Providencia alcalifaciens DSM 30120</name>
    <dbReference type="NCBI Taxonomy" id="520999"/>
    <lineage>
        <taxon>Bacteria</taxon>
        <taxon>Pseudomonadati</taxon>
        <taxon>Pseudomonadota</taxon>
        <taxon>Gammaproteobacteria</taxon>
        <taxon>Enterobacterales</taxon>
        <taxon>Morganellaceae</taxon>
        <taxon>Providencia</taxon>
    </lineage>
</organism>
<dbReference type="PANTHER" id="PTHR34985:SF1">
    <property type="entry name" value="SLR0554 PROTEIN"/>
    <property type="match status" value="1"/>
</dbReference>
<accession>B6XJ64</accession>
<dbReference type="PANTHER" id="PTHR34985">
    <property type="entry name" value="SLR0554 PROTEIN"/>
    <property type="match status" value="1"/>
</dbReference>
<reference evidence="2 3" key="2">
    <citation type="submission" date="2008-10" db="EMBL/GenBank/DDBJ databases">
        <authorList>
            <person name="Fulton L."/>
            <person name="Clifton S."/>
            <person name="Fulton B."/>
            <person name="Xu J."/>
            <person name="Minx P."/>
            <person name="Pepin K.H."/>
            <person name="Johnson M."/>
            <person name="Bhonagiri V."/>
            <person name="Nash W.E."/>
            <person name="Mardis E.R."/>
            <person name="Wilson R.K."/>
        </authorList>
    </citation>
    <scope>NUCLEOTIDE SEQUENCE [LARGE SCALE GENOMIC DNA]</scope>
    <source>
        <strain evidence="2 3">DSM 30120</strain>
    </source>
</reference>
<comment type="caution">
    <text evidence="2">The sequence shown here is derived from an EMBL/GenBank/DDBJ whole genome shotgun (WGS) entry which is preliminary data.</text>
</comment>
<dbReference type="eggNOG" id="COG5545">
    <property type="taxonomic scope" value="Bacteria"/>
</dbReference>
<dbReference type="RefSeq" id="WP_006660334.1">
    <property type="nucleotide sequence ID" value="NZ_ABXW01000062.1"/>
</dbReference>
<evidence type="ECO:0000313" key="2">
    <source>
        <dbReference type="EMBL" id="EEB44601.1"/>
    </source>
</evidence>
<evidence type="ECO:0000313" key="3">
    <source>
        <dbReference type="Proteomes" id="UP000003729"/>
    </source>
</evidence>
<gene>
    <name evidence="2" type="ORF">PROVALCAL_03415</name>
</gene>
<reference evidence="2 3" key="1">
    <citation type="submission" date="2008-10" db="EMBL/GenBank/DDBJ databases">
        <title>Draft genome sequence of Providencia alcalifaciens (DSM 30120).</title>
        <authorList>
            <person name="Sudarsanam P."/>
            <person name="Ley R."/>
            <person name="Guruge J."/>
            <person name="Turnbaugh P.J."/>
            <person name="Mahowald M."/>
            <person name="Liep D."/>
            <person name="Gordon J."/>
        </authorList>
    </citation>
    <scope>NUCLEOTIDE SEQUENCE [LARGE SCALE GENOMIC DNA]</scope>
    <source>
        <strain evidence="2 3">DSM 30120</strain>
    </source>
</reference>
<dbReference type="Pfam" id="PF05272">
    <property type="entry name" value="VapE-like_dom"/>
    <property type="match status" value="1"/>
</dbReference>
<sequence>MRITYSVGRSARDNRPQLAQASSFDEYKLAIKALKKTINVSPSDSTEVMREKKARLNYIWGALINKTKGRSAANAGNRHVLWLDMDGCSLDAWNTLKGVLSMYRCFCYTTASHEHPTANNVQRWRIGIMLDSSVTAQMYAELGPRVEQEIMDCYELLDDEPIKWDRSVYEPSHMVFAPHEGAQFLEFDGAVINVCTVLASELVLHSNAADISDFDVVSDDDLSRLVDLDNINSHTFDDIRSALWHPQVLRLAENYPTWVDMGNRLAWFKNTDYEDKAKSLWVEWSAKAEKGDEEAAINKWSQLCADRTGYQAIFTLAQKEGWVNPGTERLKTAVATADDFDDIRVANEPMPLPSFKRDKYGQIEATIDNVAKAVMRPDFIDIEIRFDTFRDEIMFAPTGTNEWQQFSDADYSRLRIAMEKRDFKPVGRELIRDVVLLAAEENQFDSAIEWLTNLEWDGIKRVEQFYHTHFGAEDTPYTRAVSLYMWTAMAGRVMVPGIKADMVPILVGAQGCGKSSGVAALSPDPTFFTEISFAEKDDDLARKMRGRLVAEIGELRGLSTKDLESIKAFVTRTHENWIPKFKEFATQFPRRSLIIGTTNEDEFLADRTGNRRWLPVEVIKVNVDDITRDVLQLWAEAREMFKADGIQYEAAEHLAAQVHEKYTIKDAWLEIIERWLDEPDLMTGEKPRTRSFLRAAEVLREALNLDPKNISRREQMRIGNVLQNCGYKSVQRRVEGKVTRVYEPPVTTCNDL</sequence>
<dbReference type="Proteomes" id="UP000003729">
    <property type="component" value="Unassembled WGS sequence"/>
</dbReference>
<proteinExistence type="predicted"/>
<name>B6XJ64_9GAMM</name>
<dbReference type="InterPro" id="IPR007936">
    <property type="entry name" value="VapE-like_dom"/>
</dbReference>
<dbReference type="EMBL" id="ABXW01000062">
    <property type="protein sequence ID" value="EEB44601.1"/>
    <property type="molecule type" value="Genomic_DNA"/>
</dbReference>